<evidence type="ECO:0000256" key="2">
    <source>
        <dbReference type="ARBA" id="ARBA00022643"/>
    </source>
</evidence>
<dbReference type="PANTHER" id="PTHR30011">
    <property type="entry name" value="ALKANESULFONATE MONOOXYGENASE-RELATED"/>
    <property type="match status" value="1"/>
</dbReference>
<dbReference type="InterPro" id="IPR036661">
    <property type="entry name" value="Luciferase-like_sf"/>
</dbReference>
<proteinExistence type="inferred from homology"/>
<comment type="similarity">
    <text evidence="5">Belongs to the NtaA/SnaA/DszA monooxygenase family.</text>
</comment>
<dbReference type="RefSeq" id="WP_184079065.1">
    <property type="nucleotide sequence ID" value="NZ_JACIJP010000002.1"/>
</dbReference>
<keyword evidence="4 8" id="KW-0503">Monooxygenase</keyword>
<keyword evidence="1 6" id="KW-0285">Flavoprotein</keyword>
<protein>
    <submittedName>
        <fullName evidence="8">FMN-dependent oxidoreductase (Nitrilotriacetate monooxygenase family)</fullName>
    </submittedName>
</protein>
<organism evidence="8 9">
    <name type="scientific">Sphingobium subterraneum</name>
    <dbReference type="NCBI Taxonomy" id="627688"/>
    <lineage>
        <taxon>Bacteria</taxon>
        <taxon>Pseudomonadati</taxon>
        <taxon>Pseudomonadota</taxon>
        <taxon>Alphaproteobacteria</taxon>
        <taxon>Sphingomonadales</taxon>
        <taxon>Sphingomonadaceae</taxon>
        <taxon>Sphingobium</taxon>
    </lineage>
</organism>
<dbReference type="NCBIfam" id="TIGR03860">
    <property type="entry name" value="FMN_nitrolo"/>
    <property type="match status" value="1"/>
</dbReference>
<gene>
    <name evidence="8" type="ORF">FHS92_001422</name>
</gene>
<dbReference type="InterPro" id="IPR016215">
    <property type="entry name" value="NTA_MOA"/>
</dbReference>
<dbReference type="Proteomes" id="UP000552700">
    <property type="component" value="Unassembled WGS sequence"/>
</dbReference>
<evidence type="ECO:0000313" key="9">
    <source>
        <dbReference type="Proteomes" id="UP000552700"/>
    </source>
</evidence>
<keyword evidence="2 6" id="KW-0288">FMN</keyword>
<reference evidence="8 9" key="1">
    <citation type="submission" date="2020-08" db="EMBL/GenBank/DDBJ databases">
        <title>Genomic Encyclopedia of Type Strains, Phase IV (KMG-IV): sequencing the most valuable type-strain genomes for metagenomic binning, comparative biology and taxonomic classification.</title>
        <authorList>
            <person name="Goeker M."/>
        </authorList>
    </citation>
    <scope>NUCLEOTIDE SEQUENCE [LARGE SCALE GENOMIC DNA]</scope>
    <source>
        <strain evidence="8 9">DSM 102255</strain>
    </source>
</reference>
<feature type="domain" description="Luciferase-like" evidence="7">
    <location>
        <begin position="30"/>
        <end position="376"/>
    </location>
</feature>
<dbReference type="InterPro" id="IPR011251">
    <property type="entry name" value="Luciferase-like_dom"/>
</dbReference>
<dbReference type="GO" id="GO:0004497">
    <property type="term" value="F:monooxygenase activity"/>
    <property type="evidence" value="ECO:0007669"/>
    <property type="project" value="UniProtKB-KW"/>
</dbReference>
<evidence type="ECO:0000256" key="4">
    <source>
        <dbReference type="ARBA" id="ARBA00023033"/>
    </source>
</evidence>
<sequence>MQNGKMRIGVILDGVGGSNWAWRRPHIAGDASVNIDNYIREAKLAEAAKADFIFIADTLHVTPDSSPHFLNRLEPLTLLGAVATHTRHIGLVATISTSYTEPFTAARQLASLDLISKGRAGWNVVTSGIEGAARNHSHSTMSSIEERYRRAAEHVEVAKGLWDSWEDDAFIRDKDSGVFYDRSKLHALNHKGEFFQVDGPLNIARSPQGHPVLFQAGASDGGRDLAARTADAIFGIPKTIEAAKEFFDDVKARAVTYGRKPDDIIFLAAMDAIVGETEEDAERKYREACEFVRYEDAVKWLGFFFSSHDFLQYDPDAPFPDIGDVGDNSYRSISDFIKTIARTERLTLRDVARRFAIPRTDFIGSAEKVADACENWFRKGAVSGFNVGSSVGRVEDFLELVVPILRKRGLFREEYEFETFRANMGLPTVVNRYTAQAAAREALSA</sequence>
<dbReference type="PIRSF" id="PIRSF000337">
    <property type="entry name" value="NTA_MOA"/>
    <property type="match status" value="1"/>
</dbReference>
<evidence type="ECO:0000256" key="6">
    <source>
        <dbReference type="PIRSR" id="PIRSR000337-1"/>
    </source>
</evidence>
<name>A0A841IYF0_9SPHN</name>
<feature type="binding site" evidence="6">
    <location>
        <position position="94"/>
    </location>
    <ligand>
        <name>FMN</name>
        <dbReference type="ChEBI" id="CHEBI:58210"/>
    </ligand>
</feature>
<feature type="binding site" evidence="6">
    <location>
        <position position="148"/>
    </location>
    <ligand>
        <name>FMN</name>
        <dbReference type="ChEBI" id="CHEBI:58210"/>
    </ligand>
</feature>
<dbReference type="GO" id="GO:0016705">
    <property type="term" value="F:oxidoreductase activity, acting on paired donors, with incorporation or reduction of molecular oxygen"/>
    <property type="evidence" value="ECO:0007669"/>
    <property type="project" value="InterPro"/>
</dbReference>
<dbReference type="AlphaFoldDB" id="A0A841IYF0"/>
<keyword evidence="3" id="KW-0560">Oxidoreductase</keyword>
<dbReference type="Gene3D" id="3.20.20.30">
    <property type="entry name" value="Luciferase-like domain"/>
    <property type="match status" value="1"/>
</dbReference>
<evidence type="ECO:0000256" key="1">
    <source>
        <dbReference type="ARBA" id="ARBA00022630"/>
    </source>
</evidence>
<evidence type="ECO:0000256" key="3">
    <source>
        <dbReference type="ARBA" id="ARBA00023002"/>
    </source>
</evidence>
<dbReference type="PANTHER" id="PTHR30011:SF16">
    <property type="entry name" value="C2H2 FINGER DOMAIN TRANSCRIPTION FACTOR (EUROFUNG)-RELATED"/>
    <property type="match status" value="1"/>
</dbReference>
<keyword evidence="9" id="KW-1185">Reference proteome</keyword>
<dbReference type="InterPro" id="IPR051260">
    <property type="entry name" value="Diverse_substr_monoxygenases"/>
</dbReference>
<feature type="binding site" evidence="6">
    <location>
        <position position="57"/>
    </location>
    <ligand>
        <name>FMN</name>
        <dbReference type="ChEBI" id="CHEBI:58210"/>
    </ligand>
</feature>
<dbReference type="CDD" id="cd01095">
    <property type="entry name" value="Nitrilotriacetate_monoxgenase"/>
    <property type="match status" value="1"/>
</dbReference>
<evidence type="ECO:0000259" key="7">
    <source>
        <dbReference type="Pfam" id="PF00296"/>
    </source>
</evidence>
<evidence type="ECO:0000313" key="8">
    <source>
        <dbReference type="EMBL" id="MBB6123693.1"/>
    </source>
</evidence>
<dbReference type="SUPFAM" id="SSF51679">
    <property type="entry name" value="Bacterial luciferase-like"/>
    <property type="match status" value="1"/>
</dbReference>
<feature type="binding site" evidence="6">
    <location>
        <position position="219"/>
    </location>
    <ligand>
        <name>FMN</name>
        <dbReference type="ChEBI" id="CHEBI:58210"/>
    </ligand>
</feature>
<accession>A0A841IYF0</accession>
<dbReference type="Pfam" id="PF00296">
    <property type="entry name" value="Bac_luciferase"/>
    <property type="match status" value="1"/>
</dbReference>
<comment type="caution">
    <text evidence="8">The sequence shown here is derived from an EMBL/GenBank/DDBJ whole genome shotgun (WGS) entry which is preliminary data.</text>
</comment>
<dbReference type="EMBL" id="JACIJP010000002">
    <property type="protein sequence ID" value="MBB6123693.1"/>
    <property type="molecule type" value="Genomic_DNA"/>
</dbReference>
<evidence type="ECO:0000256" key="5">
    <source>
        <dbReference type="ARBA" id="ARBA00033748"/>
    </source>
</evidence>